<dbReference type="AlphaFoldDB" id="A0A9W8L0A4"/>
<evidence type="ECO:0000259" key="11">
    <source>
        <dbReference type="Pfam" id="PF07670"/>
    </source>
</evidence>
<dbReference type="PANTHER" id="PTHR10590">
    <property type="entry name" value="SODIUM/NUCLEOSIDE COTRANSPORTER"/>
    <property type="match status" value="1"/>
</dbReference>
<feature type="region of interest" description="Disordered" evidence="7">
    <location>
        <begin position="1"/>
        <end position="44"/>
    </location>
</feature>
<dbReference type="OrthoDB" id="6075923at2759"/>
<feature type="transmembrane region" description="Helical" evidence="8">
    <location>
        <begin position="410"/>
        <end position="436"/>
    </location>
</feature>
<feature type="compositionally biased region" description="Polar residues" evidence="7">
    <location>
        <begin position="26"/>
        <end position="44"/>
    </location>
</feature>
<evidence type="ECO:0000256" key="6">
    <source>
        <dbReference type="ARBA" id="ARBA00023136"/>
    </source>
</evidence>
<sequence length="579" mass="62598">MDGRVTHPVSDDSVDAVAASSLPKLGSQTSVDSNSGGKSSQTNLASLEPKHGWDISGLARKCWSQYKPAWALGAWAIITGYFIASLVLKRMTRLSDILPFIFLYVFISGKMFFAFVSTSVLTRPFSGVSQSAKSSIRRVPLRLRYLAGVVALVAIVFSVSLTIPENSDGRRIDRMQSFLGIIIITLVLTATSKYPRSIQWRTVLVGFLLQFCLGCIVVKTKWGNDFFTWLANMASGLLAFADYGAKFLLGDTIGSLDIFAITVFPAVIFFSAFIQMVQYLGGMQWIIKKIGWVFLHLLGTSGTESMVAAASPFLGISENALLVKDYLEHMTCSEIHACMTAGFSTISGSMLQGYIALGVDAKNIITACIMSIPCSLALSKLRYPETEESMTRGVIVEPPRSTEEANLLHALANGAAIGINLSLLISGNLVAIISLVNLVDFLLTWLGQFVAIHQLTLEMILGYVLYPYAWLLGVPRKDVFSVSQLLGLKFVTNEFVAYQRLTTATNGPAMKTVLSSRGLTIAEFALCGFGNLGSIAIQTGVLGALAPSRKADFSRIMMSACITGTIATTMTAAIISMVM</sequence>
<feature type="domain" description="Concentrative nucleoside transporter N-terminal" evidence="9">
    <location>
        <begin position="179"/>
        <end position="251"/>
    </location>
</feature>
<comment type="subcellular location">
    <subcellularLocation>
        <location evidence="1">Cell membrane</location>
        <topology evidence="1">Multi-pass membrane protein</topology>
    </subcellularLocation>
</comment>
<evidence type="ECO:0000256" key="2">
    <source>
        <dbReference type="ARBA" id="ARBA00009033"/>
    </source>
</evidence>
<dbReference type="PANTHER" id="PTHR10590:SF4">
    <property type="entry name" value="SOLUTE CARRIER FAMILY 28 MEMBER 3"/>
    <property type="match status" value="1"/>
</dbReference>
<dbReference type="GO" id="GO:0005886">
    <property type="term" value="C:plasma membrane"/>
    <property type="evidence" value="ECO:0007669"/>
    <property type="project" value="UniProtKB-SubCell"/>
</dbReference>
<evidence type="ECO:0000259" key="10">
    <source>
        <dbReference type="Pfam" id="PF07662"/>
    </source>
</evidence>
<keyword evidence="13" id="KW-1185">Reference proteome</keyword>
<name>A0A9W8L0A4_9FUNG</name>
<evidence type="ECO:0000256" key="8">
    <source>
        <dbReference type="SAM" id="Phobius"/>
    </source>
</evidence>
<feature type="transmembrane region" description="Helical" evidence="8">
    <location>
        <begin position="203"/>
        <end position="220"/>
    </location>
</feature>
<feature type="transmembrane region" description="Helical" evidence="8">
    <location>
        <begin position="100"/>
        <end position="122"/>
    </location>
</feature>
<feature type="domain" description="Concentrative nucleoside transporter C-terminal" evidence="10">
    <location>
        <begin position="364"/>
        <end position="575"/>
    </location>
</feature>
<keyword evidence="4 8" id="KW-0812">Transmembrane</keyword>
<feature type="transmembrane region" description="Helical" evidence="8">
    <location>
        <begin position="256"/>
        <end position="278"/>
    </location>
</feature>
<protein>
    <submittedName>
        <fullName evidence="12">Uncharacterized protein</fullName>
    </submittedName>
</protein>
<feature type="transmembrane region" description="Helical" evidence="8">
    <location>
        <begin position="226"/>
        <end position="244"/>
    </location>
</feature>
<dbReference type="EMBL" id="JANBTX010000387">
    <property type="protein sequence ID" value="KAJ2682622.1"/>
    <property type="molecule type" value="Genomic_DNA"/>
</dbReference>
<dbReference type="Pfam" id="PF07670">
    <property type="entry name" value="Gate"/>
    <property type="match status" value="1"/>
</dbReference>
<dbReference type="InterPro" id="IPR011657">
    <property type="entry name" value="CNT_C_dom"/>
</dbReference>
<dbReference type="InterPro" id="IPR011642">
    <property type="entry name" value="Gate_dom"/>
</dbReference>
<evidence type="ECO:0000259" key="9">
    <source>
        <dbReference type="Pfam" id="PF01773"/>
    </source>
</evidence>
<feature type="transmembrane region" description="Helical" evidence="8">
    <location>
        <begin position="175"/>
        <end position="191"/>
    </location>
</feature>
<feature type="transmembrane region" description="Helical" evidence="8">
    <location>
        <begin position="556"/>
        <end position="578"/>
    </location>
</feature>
<feature type="transmembrane region" description="Helical" evidence="8">
    <location>
        <begin position="442"/>
        <end position="466"/>
    </location>
</feature>
<dbReference type="InterPro" id="IPR002668">
    <property type="entry name" value="CNT_N_dom"/>
</dbReference>
<feature type="domain" description="Nucleoside transporter/FeoB GTPase Gate" evidence="11">
    <location>
        <begin position="261"/>
        <end position="357"/>
    </location>
</feature>
<keyword evidence="3" id="KW-1003">Cell membrane</keyword>
<comment type="similarity">
    <text evidence="2">Belongs to the concentrative nucleoside transporter (CNT) (TC 2.A.41) family.</text>
</comment>
<organism evidence="12 13">
    <name type="scientific">Coemansia spiralis</name>
    <dbReference type="NCBI Taxonomy" id="417178"/>
    <lineage>
        <taxon>Eukaryota</taxon>
        <taxon>Fungi</taxon>
        <taxon>Fungi incertae sedis</taxon>
        <taxon>Zoopagomycota</taxon>
        <taxon>Kickxellomycotina</taxon>
        <taxon>Kickxellomycetes</taxon>
        <taxon>Kickxellales</taxon>
        <taxon>Kickxellaceae</taxon>
        <taxon>Coemansia</taxon>
    </lineage>
</organism>
<comment type="caution">
    <text evidence="12">The sequence shown here is derived from an EMBL/GenBank/DDBJ whole genome shotgun (WGS) entry which is preliminary data.</text>
</comment>
<keyword evidence="6 8" id="KW-0472">Membrane</keyword>
<dbReference type="GO" id="GO:0005337">
    <property type="term" value="F:nucleoside transmembrane transporter activity"/>
    <property type="evidence" value="ECO:0007669"/>
    <property type="project" value="InterPro"/>
</dbReference>
<dbReference type="Pfam" id="PF01773">
    <property type="entry name" value="Nucleos_tra2_N"/>
    <property type="match status" value="1"/>
</dbReference>
<reference evidence="12" key="1">
    <citation type="submission" date="2022-07" db="EMBL/GenBank/DDBJ databases">
        <title>Phylogenomic reconstructions and comparative analyses of Kickxellomycotina fungi.</title>
        <authorList>
            <person name="Reynolds N.K."/>
            <person name="Stajich J.E."/>
            <person name="Barry K."/>
            <person name="Grigoriev I.V."/>
            <person name="Crous P."/>
            <person name="Smith M.E."/>
        </authorList>
    </citation>
    <scope>NUCLEOTIDE SEQUENCE</scope>
    <source>
        <strain evidence="12">CBS 109367</strain>
    </source>
</reference>
<evidence type="ECO:0000256" key="3">
    <source>
        <dbReference type="ARBA" id="ARBA00022475"/>
    </source>
</evidence>
<accession>A0A9W8L0A4</accession>
<evidence type="ECO:0000313" key="12">
    <source>
        <dbReference type="EMBL" id="KAJ2682622.1"/>
    </source>
</evidence>
<evidence type="ECO:0000256" key="4">
    <source>
        <dbReference type="ARBA" id="ARBA00022692"/>
    </source>
</evidence>
<proteinExistence type="inferred from homology"/>
<evidence type="ECO:0000256" key="5">
    <source>
        <dbReference type="ARBA" id="ARBA00022989"/>
    </source>
</evidence>
<dbReference type="InterPro" id="IPR008276">
    <property type="entry name" value="C_nuclsd_transpt"/>
</dbReference>
<dbReference type="Proteomes" id="UP001151516">
    <property type="component" value="Unassembled WGS sequence"/>
</dbReference>
<evidence type="ECO:0000256" key="1">
    <source>
        <dbReference type="ARBA" id="ARBA00004651"/>
    </source>
</evidence>
<keyword evidence="5 8" id="KW-1133">Transmembrane helix</keyword>
<feature type="transmembrane region" description="Helical" evidence="8">
    <location>
        <begin position="69"/>
        <end position="88"/>
    </location>
</feature>
<feature type="transmembrane region" description="Helical" evidence="8">
    <location>
        <begin position="143"/>
        <end position="163"/>
    </location>
</feature>
<evidence type="ECO:0000256" key="7">
    <source>
        <dbReference type="SAM" id="MobiDB-lite"/>
    </source>
</evidence>
<dbReference type="GO" id="GO:0015293">
    <property type="term" value="F:symporter activity"/>
    <property type="evidence" value="ECO:0007669"/>
    <property type="project" value="TreeGrafter"/>
</dbReference>
<evidence type="ECO:0000313" key="13">
    <source>
        <dbReference type="Proteomes" id="UP001151516"/>
    </source>
</evidence>
<gene>
    <name evidence="12" type="ORF">IWW39_005916</name>
</gene>
<dbReference type="Pfam" id="PF07662">
    <property type="entry name" value="Nucleos_tra2_C"/>
    <property type="match status" value="1"/>
</dbReference>